<dbReference type="PANTHER" id="PTHR12463">
    <property type="entry name" value="OXYGENASE-RELATED"/>
    <property type="match status" value="1"/>
</dbReference>
<name>A0AAD8ACY3_DIPPU</name>
<reference evidence="2" key="1">
    <citation type="journal article" date="2023" name="IScience">
        <title>Live-bearing cockroach genome reveals convergent evolutionary mechanisms linked to viviparity in insects and beyond.</title>
        <authorList>
            <person name="Fouks B."/>
            <person name="Harrison M.C."/>
            <person name="Mikhailova A.A."/>
            <person name="Marchal E."/>
            <person name="English S."/>
            <person name="Carruthers M."/>
            <person name="Jennings E.C."/>
            <person name="Chiamaka E.L."/>
            <person name="Frigard R.A."/>
            <person name="Pippel M."/>
            <person name="Attardo G.M."/>
            <person name="Benoit J.B."/>
            <person name="Bornberg-Bauer E."/>
            <person name="Tobe S.S."/>
        </authorList>
    </citation>
    <scope>NUCLEOTIDE SEQUENCE</scope>
    <source>
        <strain evidence="2">Stay&amp;Tobe</strain>
    </source>
</reference>
<organism evidence="2 3">
    <name type="scientific">Diploptera punctata</name>
    <name type="common">Pacific beetle cockroach</name>
    <dbReference type="NCBI Taxonomy" id="6984"/>
    <lineage>
        <taxon>Eukaryota</taxon>
        <taxon>Metazoa</taxon>
        <taxon>Ecdysozoa</taxon>
        <taxon>Arthropoda</taxon>
        <taxon>Hexapoda</taxon>
        <taxon>Insecta</taxon>
        <taxon>Pterygota</taxon>
        <taxon>Neoptera</taxon>
        <taxon>Polyneoptera</taxon>
        <taxon>Dictyoptera</taxon>
        <taxon>Blattodea</taxon>
        <taxon>Blaberoidea</taxon>
        <taxon>Blaberidae</taxon>
        <taxon>Diplopterinae</taxon>
        <taxon>Diploptera</taxon>
    </lineage>
</organism>
<dbReference type="GO" id="GO:0032451">
    <property type="term" value="F:demethylase activity"/>
    <property type="evidence" value="ECO:0007669"/>
    <property type="project" value="TreeGrafter"/>
</dbReference>
<dbReference type="PANTHER" id="PTHR12463:SF0">
    <property type="entry name" value="ALPHA-KETOGLUTARATE-DEPENDENT DIOXYGENASE ALKB HOMOLOG 4"/>
    <property type="match status" value="1"/>
</dbReference>
<proteinExistence type="predicted"/>
<evidence type="ECO:0000313" key="3">
    <source>
        <dbReference type="Proteomes" id="UP001233999"/>
    </source>
</evidence>
<dbReference type="GO" id="GO:0016491">
    <property type="term" value="F:oxidoreductase activity"/>
    <property type="evidence" value="ECO:0007669"/>
    <property type="project" value="TreeGrafter"/>
</dbReference>
<evidence type="ECO:0000313" key="2">
    <source>
        <dbReference type="EMBL" id="KAJ9596707.1"/>
    </source>
</evidence>
<gene>
    <name evidence="2" type="ORF">L9F63_012265</name>
</gene>
<keyword evidence="3" id="KW-1185">Reference proteome</keyword>
<protein>
    <submittedName>
        <fullName evidence="2">Uncharacterized protein</fullName>
    </submittedName>
</protein>
<comment type="caution">
    <text evidence="2">The sequence shown here is derived from an EMBL/GenBank/DDBJ whole genome shotgun (WGS) entry which is preliminary data.</text>
</comment>
<dbReference type="Proteomes" id="UP001233999">
    <property type="component" value="Unassembled WGS sequence"/>
</dbReference>
<dbReference type="EMBL" id="JASPKZ010001969">
    <property type="protein sequence ID" value="KAJ9596707.1"/>
    <property type="molecule type" value="Genomic_DNA"/>
</dbReference>
<comment type="cofactor">
    <cofactor evidence="1">
        <name>Fe(2+)</name>
        <dbReference type="ChEBI" id="CHEBI:29033"/>
    </cofactor>
</comment>
<evidence type="ECO:0000256" key="1">
    <source>
        <dbReference type="ARBA" id="ARBA00001954"/>
    </source>
</evidence>
<accession>A0AAD8ACY3</accession>
<dbReference type="InterPro" id="IPR037151">
    <property type="entry name" value="AlkB-like_sf"/>
</dbReference>
<dbReference type="AlphaFoldDB" id="A0AAD8ACY3"/>
<dbReference type="Gene3D" id="2.60.120.590">
    <property type="entry name" value="Alpha-ketoglutarate-dependent dioxygenase AlkB-like"/>
    <property type="match status" value="1"/>
</dbReference>
<sequence length="317" mass="36856">MDTTRPCGCKGIRTCLICEEEYGISQKDFASIKENNNAYVYCPLCNKAWPGWNVKICEEHPVHSGEPVSFPGIFIQLDFLSVEEEEILMKGIDEMIWDPSQSGRRKQNFGPKCNFKKKKMRLGDFKGFPAFTEFVQDKFNEVEMLRGYQTVEQCSLEYNPARGASIDPHIDDCWFWGERIITVNLLSDCVLTLTLYSGDIKRYNLADVSTYPAVLDQEGKLMVREKRCFELDFPSLRDMKDVIVRIPMTRRSLFVMYGAARYLWEHCVLREDVLERRVCLAYREFTPLYLKDGKHENEGKVILEAAKNFWEHVNSSV</sequence>
<dbReference type="SUPFAM" id="SSF51197">
    <property type="entry name" value="Clavaminate synthase-like"/>
    <property type="match status" value="1"/>
</dbReference>
<dbReference type="GO" id="GO:0070988">
    <property type="term" value="P:demethylation"/>
    <property type="evidence" value="ECO:0007669"/>
    <property type="project" value="InterPro"/>
</dbReference>
<reference evidence="2" key="2">
    <citation type="submission" date="2023-05" db="EMBL/GenBank/DDBJ databases">
        <authorList>
            <person name="Fouks B."/>
        </authorList>
    </citation>
    <scope>NUCLEOTIDE SEQUENCE</scope>
    <source>
        <strain evidence="2">Stay&amp;Tobe</strain>
        <tissue evidence="2">Testes</tissue>
    </source>
</reference>
<dbReference type="InterPro" id="IPR032857">
    <property type="entry name" value="ALKBH4"/>
</dbReference>